<evidence type="ECO:0000256" key="1">
    <source>
        <dbReference type="SAM" id="MobiDB-lite"/>
    </source>
</evidence>
<dbReference type="PANTHER" id="PTHR37540:SF5">
    <property type="entry name" value="TRANSCRIPTION FACTOR DOMAIN-CONTAINING PROTEIN"/>
    <property type="match status" value="1"/>
</dbReference>
<sequence>MVPATKNLSPESAAYKLRTAWVNGYLSNPAMFHGVMYAASANLDLINGERDNPVTNFHRAEAIRLVQETISVLGPHDNLPLAVLAATWALAHVARLNGIASEAHLHEVGLAQMIRCRGQKADLGFDGALSFLIMLSDIWNAVINEEDVSLDFINELQPPYIAQPRRTLLSNALRYAPQEGLLSKDIIFLLHMIDESRDKVYTDDTRTLSEEPSGQQPSSTQSSPGQQSSDLTYLLMPLLQAERLASVQRQDYMSECCCLAAMIYFQVLCNNLPFLSPGNETIADQLFVALQHSDVEQWMDKAPELQLWVCYVGALASRNRVQRVSFLARSKTSVVVLSPDRTLGFQDGVSHLLCLSRYVKQRQHTV</sequence>
<name>A0A6V8HJA7_TALPI</name>
<organism evidence="2 3">
    <name type="scientific">Talaromyces pinophilus</name>
    <name type="common">Penicillium pinophilum</name>
    <dbReference type="NCBI Taxonomy" id="128442"/>
    <lineage>
        <taxon>Eukaryota</taxon>
        <taxon>Fungi</taxon>
        <taxon>Dikarya</taxon>
        <taxon>Ascomycota</taxon>
        <taxon>Pezizomycotina</taxon>
        <taxon>Eurotiomycetes</taxon>
        <taxon>Eurotiomycetidae</taxon>
        <taxon>Eurotiales</taxon>
        <taxon>Trichocomaceae</taxon>
        <taxon>Talaromyces</taxon>
        <taxon>Talaromyces sect. Talaromyces</taxon>
    </lineage>
</organism>
<dbReference type="EMBL" id="DF933838">
    <property type="protein sequence ID" value="GAM41358.1"/>
    <property type="molecule type" value="Genomic_DNA"/>
</dbReference>
<keyword evidence="3" id="KW-1185">Reference proteome</keyword>
<comment type="caution">
    <text evidence="2">The sequence shown here is derived from an EMBL/GenBank/DDBJ whole genome shotgun (WGS) entry which is preliminary data.</text>
</comment>
<reference evidence="3" key="1">
    <citation type="journal article" date="2015" name="Genome Announc.">
        <title>Draft genome sequence of Talaromyces cellulolyticus strain Y-94, a source of lignocellulosic biomass-degrading enzymes.</title>
        <authorList>
            <person name="Fujii T."/>
            <person name="Koike H."/>
            <person name="Sawayama S."/>
            <person name="Yano S."/>
            <person name="Inoue H."/>
        </authorList>
    </citation>
    <scope>NUCLEOTIDE SEQUENCE [LARGE SCALE GENOMIC DNA]</scope>
    <source>
        <strain evidence="3">Y-94</strain>
    </source>
</reference>
<protein>
    <submittedName>
        <fullName evidence="2">Uncharacterized protein</fullName>
    </submittedName>
</protein>
<dbReference type="PANTHER" id="PTHR37540">
    <property type="entry name" value="TRANSCRIPTION FACTOR (ACR-2), PUTATIVE-RELATED-RELATED"/>
    <property type="match status" value="1"/>
</dbReference>
<evidence type="ECO:0000313" key="2">
    <source>
        <dbReference type="EMBL" id="GAM41358.1"/>
    </source>
</evidence>
<dbReference type="Proteomes" id="UP000053095">
    <property type="component" value="Unassembled WGS sequence"/>
</dbReference>
<feature type="region of interest" description="Disordered" evidence="1">
    <location>
        <begin position="201"/>
        <end position="228"/>
    </location>
</feature>
<proteinExistence type="predicted"/>
<accession>A0A6V8HJA7</accession>
<dbReference type="AlphaFoldDB" id="A0A6V8HJA7"/>
<feature type="compositionally biased region" description="Low complexity" evidence="1">
    <location>
        <begin position="210"/>
        <end position="228"/>
    </location>
</feature>
<evidence type="ECO:0000313" key="3">
    <source>
        <dbReference type="Proteomes" id="UP000053095"/>
    </source>
</evidence>
<gene>
    <name evidence="2" type="ORF">TCE0_042r14423</name>
</gene>